<dbReference type="EMBL" id="JADEXP010000413">
    <property type="protein sequence ID" value="MBE9070326.1"/>
    <property type="molecule type" value="Genomic_DNA"/>
</dbReference>
<sequence>MATPRTPAAVFYPESDGQPMTESDATRDYLLYSVEALRLYFKSRGSVYVSGNLFIYYEEGNPKAIISPDVFVIFGVSHRKRRSYKAWQEDNKLPSFVLEITSKTTKKQDQENKPKLYASLGVQEYFQYDPTADYLQPQLQGAQLLNGRYEPLPVQYTADQIPFIRSQVLGLDLQLRESFKGIGIVPIPKSLRFYDPQTGRILPNQEEVIEERDEALQTLDATQQELDAARRKSEALAEKLRSLGIDPNDI</sequence>
<dbReference type="Proteomes" id="UP000615026">
    <property type="component" value="Unassembled WGS sequence"/>
</dbReference>
<reference evidence="3" key="1">
    <citation type="submission" date="2020-10" db="EMBL/GenBank/DDBJ databases">
        <authorList>
            <person name="Castelo-Branco R."/>
            <person name="Eusebio N."/>
            <person name="Adriana R."/>
            <person name="Vieira A."/>
            <person name="Brugerolle De Fraissinette N."/>
            <person name="Rezende De Castro R."/>
            <person name="Schneider M.P."/>
            <person name="Vasconcelos V."/>
            <person name="Leao P.N."/>
        </authorList>
    </citation>
    <scope>NUCLEOTIDE SEQUENCE</scope>
    <source>
        <strain evidence="3">LEGE 11479</strain>
    </source>
</reference>
<keyword evidence="4" id="KW-1185">Reference proteome</keyword>
<evidence type="ECO:0000313" key="3">
    <source>
        <dbReference type="EMBL" id="MBE9070326.1"/>
    </source>
</evidence>
<feature type="coiled-coil region" evidence="1">
    <location>
        <begin position="205"/>
        <end position="239"/>
    </location>
</feature>
<dbReference type="InterPro" id="IPR008538">
    <property type="entry name" value="Uma2"/>
</dbReference>
<keyword evidence="3" id="KW-0378">Hydrolase</keyword>
<proteinExistence type="predicted"/>
<protein>
    <submittedName>
        <fullName evidence="3">Uma2 family endonuclease</fullName>
    </submittedName>
</protein>
<comment type="caution">
    <text evidence="3">The sequence shown here is derived from an EMBL/GenBank/DDBJ whole genome shotgun (WGS) entry which is preliminary data.</text>
</comment>
<gene>
    <name evidence="3" type="ORF">IQ260_27155</name>
</gene>
<evidence type="ECO:0000313" key="4">
    <source>
        <dbReference type="Proteomes" id="UP000615026"/>
    </source>
</evidence>
<dbReference type="InterPro" id="IPR012296">
    <property type="entry name" value="Nuclease_put_TT1808"/>
</dbReference>
<dbReference type="AlphaFoldDB" id="A0A929FAZ2"/>
<dbReference type="SUPFAM" id="SSF52980">
    <property type="entry name" value="Restriction endonuclease-like"/>
    <property type="match status" value="1"/>
</dbReference>
<name>A0A929FAZ2_LEPEC</name>
<accession>A0A929FAZ2</accession>
<dbReference type="Gene3D" id="3.90.1570.10">
    <property type="entry name" value="tt1808, chain A"/>
    <property type="match status" value="1"/>
</dbReference>
<keyword evidence="3" id="KW-0540">Nuclease</keyword>
<evidence type="ECO:0000259" key="2">
    <source>
        <dbReference type="Pfam" id="PF05685"/>
    </source>
</evidence>
<evidence type="ECO:0000256" key="1">
    <source>
        <dbReference type="SAM" id="Coils"/>
    </source>
</evidence>
<dbReference type="GO" id="GO:0004519">
    <property type="term" value="F:endonuclease activity"/>
    <property type="evidence" value="ECO:0007669"/>
    <property type="project" value="UniProtKB-KW"/>
</dbReference>
<dbReference type="Pfam" id="PF05685">
    <property type="entry name" value="Uma2"/>
    <property type="match status" value="1"/>
</dbReference>
<dbReference type="PANTHER" id="PTHR33352">
    <property type="entry name" value="SLR1095 PROTEIN"/>
    <property type="match status" value="1"/>
</dbReference>
<organism evidence="3 4">
    <name type="scientific">Leptolyngbya cf. ectocarpi LEGE 11479</name>
    <dbReference type="NCBI Taxonomy" id="1828722"/>
    <lineage>
        <taxon>Bacteria</taxon>
        <taxon>Bacillati</taxon>
        <taxon>Cyanobacteriota</taxon>
        <taxon>Cyanophyceae</taxon>
        <taxon>Leptolyngbyales</taxon>
        <taxon>Leptolyngbyaceae</taxon>
        <taxon>Leptolyngbya group</taxon>
        <taxon>Leptolyngbya</taxon>
    </lineage>
</organism>
<keyword evidence="1" id="KW-0175">Coiled coil</keyword>
<feature type="domain" description="Putative restriction endonuclease" evidence="2">
    <location>
        <begin position="35"/>
        <end position="157"/>
    </location>
</feature>
<dbReference type="RefSeq" id="WP_193996200.1">
    <property type="nucleotide sequence ID" value="NZ_JADEXP010000413.1"/>
</dbReference>
<keyword evidence="3" id="KW-0255">Endonuclease</keyword>
<dbReference type="PANTHER" id="PTHR33352:SF3">
    <property type="entry name" value="SLR1612 PROTEIN"/>
    <property type="match status" value="1"/>
</dbReference>
<dbReference type="CDD" id="cd06260">
    <property type="entry name" value="DUF820-like"/>
    <property type="match status" value="1"/>
</dbReference>
<dbReference type="InterPro" id="IPR011335">
    <property type="entry name" value="Restrct_endonuc-II-like"/>
</dbReference>